<gene>
    <name evidence="1" type="ORF">CWC05_18980</name>
</gene>
<evidence type="ECO:0000313" key="1">
    <source>
        <dbReference type="EMBL" id="TMP85367.1"/>
    </source>
</evidence>
<dbReference type="EMBL" id="PNCG01000054">
    <property type="protein sequence ID" value="TMP85367.1"/>
    <property type="molecule type" value="Genomic_DNA"/>
</dbReference>
<reference evidence="1 2" key="1">
    <citation type="submission" date="2017-12" db="EMBL/GenBank/DDBJ databases">
        <authorList>
            <person name="Paulsen S."/>
            <person name="Gram L.K."/>
        </authorList>
    </citation>
    <scope>NUCLEOTIDE SEQUENCE [LARGE SCALE GENOMIC DNA]</scope>
    <source>
        <strain evidence="1 2">S2897</strain>
    </source>
</reference>
<evidence type="ECO:0000313" key="2">
    <source>
        <dbReference type="Proteomes" id="UP000305874"/>
    </source>
</evidence>
<accession>A0A5S3Z158</accession>
<comment type="caution">
    <text evidence="1">The sequence shown here is derived from an EMBL/GenBank/DDBJ whole genome shotgun (WGS) entry which is preliminary data.</text>
</comment>
<dbReference type="AlphaFoldDB" id="A0A5S3Z158"/>
<sequence length="70" mass="8224">MWGLAWKLHKGAIDIEGIDEKITEFFQIYKRKDGSNDYIETYRATMSGGTKGSSRRKRRIDALFNYMEQT</sequence>
<protein>
    <submittedName>
        <fullName evidence="1">Uncharacterized protein</fullName>
    </submittedName>
</protein>
<name>A0A5S3Z158_9GAMM</name>
<reference evidence="2" key="2">
    <citation type="submission" date="2019-06" db="EMBL/GenBank/DDBJ databases">
        <title>Co-occurence of chitin degradation, pigmentation and bioactivity in marine Pseudoalteromonas.</title>
        <authorList>
            <person name="Sonnenschein E.C."/>
            <person name="Bech P.K."/>
        </authorList>
    </citation>
    <scope>NUCLEOTIDE SEQUENCE [LARGE SCALE GENOMIC DNA]</scope>
    <source>
        <strain evidence="2">S2897</strain>
    </source>
</reference>
<proteinExistence type="predicted"/>
<organism evidence="1 2">
    <name type="scientific">Pseudoalteromonas ruthenica</name>
    <dbReference type="NCBI Taxonomy" id="151081"/>
    <lineage>
        <taxon>Bacteria</taxon>
        <taxon>Pseudomonadati</taxon>
        <taxon>Pseudomonadota</taxon>
        <taxon>Gammaproteobacteria</taxon>
        <taxon>Alteromonadales</taxon>
        <taxon>Pseudoalteromonadaceae</taxon>
        <taxon>Pseudoalteromonas</taxon>
    </lineage>
</organism>
<dbReference type="Proteomes" id="UP000305874">
    <property type="component" value="Unassembled WGS sequence"/>
</dbReference>